<dbReference type="Gene3D" id="1.10.443.10">
    <property type="entry name" value="Intergrase catalytic core"/>
    <property type="match status" value="1"/>
</dbReference>
<proteinExistence type="predicted"/>
<feature type="region of interest" description="Disordered" evidence="2">
    <location>
        <begin position="405"/>
        <end position="430"/>
    </location>
</feature>
<sequence>MKMPHTTSILPRYCRRKALKRGGWAYFFEPPTWARNQGCTIASEALGEDLAVAQDRVKNVLLPAFDSWRSGGLTDMSPASPVSGTFDWLVWIFKTHQKWKEVDHKTQRLYDQGLALFANHELKDGSRAGSKQISTFTRGFVDAVYAKLLVVERKEADGNTVKRERRRFANAAMTACRRAWFVGQRAHEAKVPEMNPFSRMGLKSRAPGQPARETPTANWDELVAFRRAAKKLGFHSIGTAALLSWEWLQREEHVFGAFEIAHYRPEGRPDSVRIVHPKNGEEAWWPLFDESGVPLFPELMTELDAIKERGTSGLAFRRDHPHRRSNIQLPWITQRKDLRYLRFVVKKIISAAGLRDELSFTSFRHGGFTEGADSDLTDAELRTAGRHRSKYQLPTYAKRTRKQLITASKKRRSQRSGTTLLDDPLVARTR</sequence>
<keyword evidence="1" id="KW-0233">DNA recombination</keyword>
<evidence type="ECO:0000313" key="5">
    <source>
        <dbReference type="Proteomes" id="UP001139012"/>
    </source>
</evidence>
<dbReference type="Proteomes" id="UP001139012">
    <property type="component" value="Unassembled WGS sequence"/>
</dbReference>
<dbReference type="GO" id="GO:0003677">
    <property type="term" value="F:DNA binding"/>
    <property type="evidence" value="ECO:0007669"/>
    <property type="project" value="InterPro"/>
</dbReference>
<feature type="compositionally biased region" description="Basic residues" evidence="2">
    <location>
        <begin position="405"/>
        <end position="414"/>
    </location>
</feature>
<evidence type="ECO:0000313" key="6">
    <source>
        <dbReference type="Proteomes" id="UP001139054"/>
    </source>
</evidence>
<evidence type="ECO:0000313" key="3">
    <source>
        <dbReference type="EMBL" id="MCG2633087.1"/>
    </source>
</evidence>
<protein>
    <submittedName>
        <fullName evidence="3">Uncharacterized protein</fullName>
    </submittedName>
</protein>
<organism evidence="3 6">
    <name type="scientific">Bradyrhizobium zhengyangense</name>
    <dbReference type="NCBI Taxonomy" id="2911009"/>
    <lineage>
        <taxon>Bacteria</taxon>
        <taxon>Pseudomonadati</taxon>
        <taxon>Pseudomonadota</taxon>
        <taxon>Alphaproteobacteria</taxon>
        <taxon>Hyphomicrobiales</taxon>
        <taxon>Nitrobacteraceae</taxon>
        <taxon>Bradyrhizobium</taxon>
    </lineage>
</organism>
<dbReference type="InterPro" id="IPR013762">
    <property type="entry name" value="Integrase-like_cat_sf"/>
</dbReference>
<reference evidence="3" key="1">
    <citation type="submission" date="2022-01" db="EMBL/GenBank/DDBJ databases">
        <title>Genome sequnece data of strain Bradyrhizobium sp. nov.</title>
        <authorList>
            <person name="Zhang J."/>
        </authorList>
    </citation>
    <scope>NUCLEOTIDE SEQUENCE</scope>
    <source>
        <strain evidence="4">WYCCWR 12774</strain>
        <strain evidence="3">WYCCWR 13023</strain>
    </source>
</reference>
<dbReference type="RefSeq" id="WP_237874443.1">
    <property type="nucleotide sequence ID" value="NZ_JAKLTY010000063.1"/>
</dbReference>
<dbReference type="EMBL" id="JAKLUA010000066">
    <property type="protein sequence ID" value="MCG2673451.1"/>
    <property type="molecule type" value="Genomic_DNA"/>
</dbReference>
<dbReference type="InterPro" id="IPR011010">
    <property type="entry name" value="DNA_brk_join_enz"/>
</dbReference>
<dbReference type="EMBL" id="JAKLTY010000063">
    <property type="protein sequence ID" value="MCG2633087.1"/>
    <property type="molecule type" value="Genomic_DNA"/>
</dbReference>
<dbReference type="GO" id="GO:0015074">
    <property type="term" value="P:DNA integration"/>
    <property type="evidence" value="ECO:0007669"/>
    <property type="project" value="InterPro"/>
</dbReference>
<dbReference type="AlphaFoldDB" id="A0A9X1RKK3"/>
<gene>
    <name evidence="4" type="ORF">L6637_42150</name>
    <name evidence="3" type="ORF">L6654_41815</name>
</gene>
<evidence type="ECO:0000256" key="2">
    <source>
        <dbReference type="SAM" id="MobiDB-lite"/>
    </source>
</evidence>
<accession>A0A9X1RKK3</accession>
<evidence type="ECO:0000313" key="4">
    <source>
        <dbReference type="EMBL" id="MCG2673451.1"/>
    </source>
</evidence>
<dbReference type="GO" id="GO:0006310">
    <property type="term" value="P:DNA recombination"/>
    <property type="evidence" value="ECO:0007669"/>
    <property type="project" value="UniProtKB-KW"/>
</dbReference>
<name>A0A9X1RKK3_9BRAD</name>
<comment type="caution">
    <text evidence="3">The sequence shown here is derived from an EMBL/GenBank/DDBJ whole genome shotgun (WGS) entry which is preliminary data.</text>
</comment>
<keyword evidence="5" id="KW-1185">Reference proteome</keyword>
<dbReference type="SUPFAM" id="SSF56349">
    <property type="entry name" value="DNA breaking-rejoining enzymes"/>
    <property type="match status" value="1"/>
</dbReference>
<evidence type="ECO:0000256" key="1">
    <source>
        <dbReference type="ARBA" id="ARBA00023172"/>
    </source>
</evidence>
<dbReference type="Proteomes" id="UP001139054">
    <property type="component" value="Unassembled WGS sequence"/>
</dbReference>